<dbReference type="PANTHER" id="PTHR46154:SF4">
    <property type="entry name" value="UREA ACTIVE TRANSPORTER"/>
    <property type="match status" value="1"/>
</dbReference>
<dbReference type="InterPro" id="IPR009100">
    <property type="entry name" value="AcylCoA_DH/oxidase_NM_dom_sf"/>
</dbReference>
<dbReference type="CDD" id="cd11476">
    <property type="entry name" value="SLC5sbd_DUR3"/>
    <property type="match status" value="1"/>
</dbReference>
<evidence type="ECO:0000256" key="4">
    <source>
        <dbReference type="ARBA" id="ARBA00022630"/>
    </source>
</evidence>
<feature type="transmembrane region" description="Helical" evidence="10">
    <location>
        <begin position="430"/>
        <end position="451"/>
    </location>
</feature>
<evidence type="ECO:0000256" key="1">
    <source>
        <dbReference type="ARBA" id="ARBA00004141"/>
    </source>
</evidence>
<dbReference type="InterPro" id="IPR013107">
    <property type="entry name" value="Acyl-CoA_DH_C"/>
</dbReference>
<feature type="transmembrane region" description="Helical" evidence="10">
    <location>
        <begin position="166"/>
        <end position="184"/>
    </location>
</feature>
<dbReference type="GO" id="GO:0016627">
    <property type="term" value="F:oxidoreductase activity, acting on the CH-CH group of donors"/>
    <property type="evidence" value="ECO:0007669"/>
    <property type="project" value="InterPro"/>
</dbReference>
<evidence type="ECO:0000256" key="6">
    <source>
        <dbReference type="ARBA" id="ARBA00022989"/>
    </source>
</evidence>
<dbReference type="GO" id="GO:0050660">
    <property type="term" value="F:flavin adenine dinucleotide binding"/>
    <property type="evidence" value="ECO:0007669"/>
    <property type="project" value="InterPro"/>
</dbReference>
<evidence type="ECO:0000256" key="5">
    <source>
        <dbReference type="ARBA" id="ARBA00022692"/>
    </source>
</evidence>
<feature type="transmembrane region" description="Helical" evidence="10">
    <location>
        <begin position="402"/>
        <end position="424"/>
    </location>
</feature>
<feature type="region of interest" description="Disordered" evidence="9">
    <location>
        <begin position="638"/>
        <end position="665"/>
    </location>
</feature>
<dbReference type="EMBL" id="WNWR01000367">
    <property type="protein sequence ID" value="KAE9981262.1"/>
    <property type="molecule type" value="Genomic_DNA"/>
</dbReference>
<dbReference type="GO" id="GO:0015606">
    <property type="term" value="F:spermidine transmembrane transporter activity"/>
    <property type="evidence" value="ECO:0007669"/>
    <property type="project" value="TreeGrafter"/>
</dbReference>
<accession>A0A8H3V599</accession>
<feature type="transmembrane region" description="Helical" evidence="10">
    <location>
        <begin position="498"/>
        <end position="518"/>
    </location>
</feature>
<dbReference type="Gene3D" id="1.10.540.10">
    <property type="entry name" value="Acyl-CoA dehydrogenase/oxidase, N-terminal domain"/>
    <property type="match status" value="1"/>
</dbReference>
<dbReference type="InterPro" id="IPR031155">
    <property type="entry name" value="DUR"/>
</dbReference>
<dbReference type="NCBIfam" id="TIGR00813">
    <property type="entry name" value="sss"/>
    <property type="match status" value="1"/>
</dbReference>
<keyword evidence="6 10" id="KW-1133">Transmembrane helix</keyword>
<feature type="transmembrane region" description="Helical" evidence="10">
    <location>
        <begin position="14"/>
        <end position="37"/>
    </location>
</feature>
<dbReference type="InterPro" id="IPR001734">
    <property type="entry name" value="Na/solute_symporter"/>
</dbReference>
<keyword evidence="4" id="KW-0285">Flavoprotein</keyword>
<sequence>MADTVPAVPLSQGAGYGVVVGLGALFALGMIGVSTVMKKRGNIENSEEFTVAKRSLGTGLTAAGVTSSWTWSTTLLSSVTVAYTYGVAGSFFYAACNSTQIVVFSNLAIQCKRKAPNARTFLEIIRVRYGTVAHWSYMFFSLASNILVVSSILIGGAAAINSLTGMSVYASLWLLPLSVSAYTIRGGLRATILTDYIHTAIILIVILVFWFKVYATGSQIGSPGRMWDLLIAAAERNNYSAPTKDGSYLTIRSLGALKFAILSILEYTGVVFLDNSFHQKGIAADPTSAIPGYVLGGLAWYAMPFTLATTMGILAVALENTPAFPTFPRRMSTSEVGAGLALPYAAITIAGKGGAGAVLVLMFMSCTSAISSVLIGSSTVLSYDVYKTYINPKATDSQVLRAGHWCVAGMAIFMAAFGSMLHGVKIDLGFIYNMTGIFTGSALPGLVGTFFSSRQGPLAATASIWIGFFAAVITWLTLAQRFSGSVTIASVGATDPCLYGCIAGIGAAAIVTLGISIFQNANYGWETLGAIRLTDDAGNPKDYAYEDPTYDPIRLRKAAYVARGITVFLFLALFIIWPLTMYGTAYQFSRTFFTGWVVVSLLWAFFSFCSVTVYPVIEGRHLLLSWVGDLFGGGRKQRQHGDEFDHHRRRQRSDGSESAGASDEKVDKSVIRFTQSYYKQRTYTPTTICNGKKKCNDKKTASHAFSSSRHRKRQWETPFRQHNNICGDRDVRVCKGEHEIVRRESNTYLLCELRFRVPARYSATVEGTKQPVNGTGVYVANDPSVYDGYKAKWSALPTNESEWLQRAREVAEVLASDASKRDKENKSPVAEVALLKHAGLLKVLGLKKYGGGEQEWAVGYKVIREVAKGDGSIGMLLGYSLLWSTIGNVVGTLEQADEWQRVIISNNLFVGGAVNPRNADLKITSEGEELIFNGFKFFNTGGVVSDVTVLEGVLDGTEDHIFAIVPTKQEGIQFGHDWDNVGLRLTESGSVKINNVRAPWKDALGWDASTKKPRAEFLGIPFASLLLPTIQLVFSNFYLGIALGAIDFATAYTKSKTRAWPYSGDNKEKATDEFYILSTYGNFHAHLRAATALTDRAGALASHLYTTHGQNRSALTAQERGEFAEEVASAKVVTTDTGLRVTAGIFEVTGASATRSAIGLDRFWRDIRTHTLHDPVAYKNRELGRYQLFGEIPEVTWYT</sequence>
<dbReference type="PANTHER" id="PTHR46154">
    <property type="match status" value="1"/>
</dbReference>
<dbReference type="AlphaFoldDB" id="A0A8H3V599"/>
<evidence type="ECO:0000259" key="11">
    <source>
        <dbReference type="Pfam" id="PF02771"/>
    </source>
</evidence>
<feature type="transmembrane region" description="Helical" evidence="10">
    <location>
        <begin position="592"/>
        <end position="617"/>
    </location>
</feature>
<feature type="transmembrane region" description="Helical" evidence="10">
    <location>
        <begin position="135"/>
        <end position="160"/>
    </location>
</feature>
<dbReference type="Gene3D" id="2.40.110.10">
    <property type="entry name" value="Butyryl-CoA Dehydrogenase, subunit A, domain 2"/>
    <property type="match status" value="1"/>
</dbReference>
<feature type="transmembrane region" description="Helical" evidence="10">
    <location>
        <begin position="298"/>
        <end position="318"/>
    </location>
</feature>
<feature type="transmembrane region" description="Helical" evidence="10">
    <location>
        <begin position="560"/>
        <end position="580"/>
    </location>
</feature>
<feature type="domain" description="Acyl-CoA dehydrogenase/oxidase N-terminal" evidence="11">
    <location>
        <begin position="805"/>
        <end position="904"/>
    </location>
</feature>
<evidence type="ECO:0000256" key="9">
    <source>
        <dbReference type="SAM" id="MobiDB-lite"/>
    </source>
</evidence>
<organism evidence="13 14">
    <name type="scientific">Venturia inaequalis</name>
    <name type="common">Apple scab fungus</name>
    <dbReference type="NCBI Taxonomy" id="5025"/>
    <lineage>
        <taxon>Eukaryota</taxon>
        <taxon>Fungi</taxon>
        <taxon>Dikarya</taxon>
        <taxon>Ascomycota</taxon>
        <taxon>Pezizomycotina</taxon>
        <taxon>Dothideomycetes</taxon>
        <taxon>Pleosporomycetidae</taxon>
        <taxon>Venturiales</taxon>
        <taxon>Venturiaceae</taxon>
        <taxon>Venturia</taxon>
    </lineage>
</organism>
<feature type="transmembrane region" description="Helical" evidence="10">
    <location>
        <begin position="458"/>
        <end position="478"/>
    </location>
</feature>
<protein>
    <submittedName>
        <fullName evidence="13">Uncharacterized protein</fullName>
    </submittedName>
</protein>
<dbReference type="GO" id="GO:0005886">
    <property type="term" value="C:plasma membrane"/>
    <property type="evidence" value="ECO:0007669"/>
    <property type="project" value="TreeGrafter"/>
</dbReference>
<dbReference type="Pfam" id="PF00474">
    <property type="entry name" value="SSF"/>
    <property type="match status" value="1"/>
</dbReference>
<dbReference type="InterPro" id="IPR046373">
    <property type="entry name" value="Acyl-CoA_Oxase/DH_mid-dom_sf"/>
</dbReference>
<feature type="domain" description="Acyl-CoA dehydrogenase C-terminal" evidence="12">
    <location>
        <begin position="1032"/>
        <end position="1173"/>
    </location>
</feature>
<keyword evidence="5 10" id="KW-0812">Transmembrane</keyword>
<evidence type="ECO:0000256" key="10">
    <source>
        <dbReference type="SAM" id="Phobius"/>
    </source>
</evidence>
<evidence type="ECO:0000256" key="2">
    <source>
        <dbReference type="ARBA" id="ARBA00006434"/>
    </source>
</evidence>
<comment type="caution">
    <text evidence="13">The sequence shown here is derived from an EMBL/GenBank/DDBJ whole genome shotgun (WGS) entry which is preliminary data.</text>
</comment>
<dbReference type="InterPro" id="IPR037069">
    <property type="entry name" value="AcylCoA_DH/ox_N_sf"/>
</dbReference>
<comment type="subcellular location">
    <subcellularLocation>
        <location evidence="1">Membrane</location>
        <topology evidence="1">Multi-pass membrane protein</topology>
    </subcellularLocation>
</comment>
<keyword evidence="7" id="KW-0560">Oxidoreductase</keyword>
<dbReference type="FunFam" id="1.10.540.10:FF:000025">
    <property type="entry name" value="Related to Dibenzothiophene desulfurization enzyme C"/>
    <property type="match status" value="1"/>
</dbReference>
<dbReference type="PROSITE" id="PS50283">
    <property type="entry name" value="NA_SOLUT_SYMP_3"/>
    <property type="match status" value="1"/>
</dbReference>
<keyword evidence="8 10" id="KW-0472">Membrane</keyword>
<dbReference type="Pfam" id="PF08028">
    <property type="entry name" value="Acyl-CoA_dh_2"/>
    <property type="match status" value="1"/>
</dbReference>
<dbReference type="GO" id="GO:0015489">
    <property type="term" value="F:putrescine transmembrane transporter activity"/>
    <property type="evidence" value="ECO:0007669"/>
    <property type="project" value="TreeGrafter"/>
</dbReference>
<feature type="transmembrane region" description="Helical" evidence="10">
    <location>
        <begin position="196"/>
        <end position="215"/>
    </location>
</feature>
<evidence type="ECO:0000259" key="12">
    <source>
        <dbReference type="Pfam" id="PF08028"/>
    </source>
</evidence>
<gene>
    <name evidence="13" type="ORF">EG327_006273</name>
</gene>
<dbReference type="InterPro" id="IPR038377">
    <property type="entry name" value="Na/Glc_symporter_sf"/>
</dbReference>
<evidence type="ECO:0000256" key="7">
    <source>
        <dbReference type="ARBA" id="ARBA00023002"/>
    </source>
</evidence>
<keyword evidence="14" id="KW-1185">Reference proteome</keyword>
<dbReference type="InterPro" id="IPR013786">
    <property type="entry name" value="AcylCoA_DH/ox_N"/>
</dbReference>
<evidence type="ECO:0000256" key="8">
    <source>
        <dbReference type="ARBA" id="ARBA00023136"/>
    </source>
</evidence>
<feature type="transmembrane region" description="Helical" evidence="10">
    <location>
        <begin position="330"/>
        <end position="351"/>
    </location>
</feature>
<dbReference type="GO" id="GO:0015204">
    <property type="term" value="F:urea transmembrane transporter activity"/>
    <property type="evidence" value="ECO:0007669"/>
    <property type="project" value="InterPro"/>
</dbReference>
<evidence type="ECO:0000313" key="13">
    <source>
        <dbReference type="EMBL" id="KAE9981262.1"/>
    </source>
</evidence>
<dbReference type="FunFam" id="2.40.110.10:FF:000020">
    <property type="entry name" value="Putative acyl-CoA dehydrogenase YdbM"/>
    <property type="match status" value="1"/>
</dbReference>
<proteinExistence type="inferred from homology"/>
<dbReference type="Pfam" id="PF02771">
    <property type="entry name" value="Acyl-CoA_dh_N"/>
    <property type="match status" value="1"/>
</dbReference>
<dbReference type="Gene3D" id="1.20.1730.10">
    <property type="entry name" value="Sodium/glucose cotransporter"/>
    <property type="match status" value="1"/>
</dbReference>
<feature type="transmembrane region" description="Helical" evidence="10">
    <location>
        <begin position="58"/>
        <end position="85"/>
    </location>
</feature>
<dbReference type="Proteomes" id="UP000490939">
    <property type="component" value="Unassembled WGS sequence"/>
</dbReference>
<dbReference type="InterPro" id="IPR036250">
    <property type="entry name" value="AcylCo_DH-like_C"/>
</dbReference>
<comment type="similarity">
    <text evidence="2">Belongs to the sodium:solute symporter (SSF) (TC 2.A.21) family.</text>
</comment>
<dbReference type="FunFam" id="1.20.140.10:FF:000032">
    <property type="entry name" value="Thermophilic desulfurizing enzyme family protein"/>
    <property type="match status" value="1"/>
</dbReference>
<feature type="transmembrane region" description="Helical" evidence="10">
    <location>
        <begin position="91"/>
        <end position="109"/>
    </location>
</feature>
<name>A0A8H3V599_VENIN</name>
<reference evidence="13 14" key="1">
    <citation type="submission" date="2019-07" db="EMBL/GenBank/DDBJ databases">
        <title>Venturia inaequalis Genome Resource.</title>
        <authorList>
            <person name="Lichtner F.J."/>
        </authorList>
    </citation>
    <scope>NUCLEOTIDE SEQUENCE [LARGE SCALE GENOMIC DNA]</scope>
    <source>
        <strain evidence="13 14">DMI_063113</strain>
    </source>
</reference>
<dbReference type="SUPFAM" id="SSF56645">
    <property type="entry name" value="Acyl-CoA dehydrogenase NM domain-like"/>
    <property type="match status" value="1"/>
</dbReference>
<evidence type="ECO:0000313" key="14">
    <source>
        <dbReference type="Proteomes" id="UP000490939"/>
    </source>
</evidence>
<dbReference type="SUPFAM" id="SSF47203">
    <property type="entry name" value="Acyl-CoA dehydrogenase C-terminal domain-like"/>
    <property type="match status" value="1"/>
</dbReference>
<dbReference type="Gene3D" id="1.20.140.10">
    <property type="entry name" value="Butyryl-CoA Dehydrogenase, subunit A, domain 3"/>
    <property type="match status" value="1"/>
</dbReference>
<evidence type="ECO:0000256" key="3">
    <source>
        <dbReference type="ARBA" id="ARBA00022448"/>
    </source>
</evidence>
<keyword evidence="3" id="KW-0813">Transport</keyword>
<feature type="transmembrane region" description="Helical" evidence="10">
    <location>
        <begin position="357"/>
        <end position="381"/>
    </location>
</feature>